<dbReference type="InterPro" id="IPR000800">
    <property type="entry name" value="Notch_dom"/>
</dbReference>
<protein>
    <submittedName>
        <fullName evidence="7">Aste57867_14243 protein</fullName>
    </submittedName>
</protein>
<feature type="transmembrane region" description="Helical" evidence="4">
    <location>
        <begin position="319"/>
        <end position="342"/>
    </location>
</feature>
<dbReference type="EMBL" id="VJMH01005532">
    <property type="protein sequence ID" value="KAF0694901.1"/>
    <property type="molecule type" value="Genomic_DNA"/>
</dbReference>
<dbReference type="InterPro" id="IPR032675">
    <property type="entry name" value="LRR_dom_sf"/>
</dbReference>
<name>A0A485L179_9STRA</name>
<keyword evidence="1" id="KW-0677">Repeat</keyword>
<dbReference type="Gene3D" id="3.80.10.10">
    <property type="entry name" value="Ribonuclease Inhibitor"/>
    <property type="match status" value="1"/>
</dbReference>
<reference evidence="6" key="2">
    <citation type="submission" date="2019-06" db="EMBL/GenBank/DDBJ databases">
        <title>Genomics analysis of Aphanomyces spp. identifies a new class of oomycete effector associated with host adaptation.</title>
        <authorList>
            <person name="Gaulin E."/>
        </authorList>
    </citation>
    <scope>NUCLEOTIDE SEQUENCE</scope>
    <source>
        <strain evidence="6">CBS 578.67</strain>
    </source>
</reference>
<dbReference type="AlphaFoldDB" id="A0A485L179"/>
<keyword evidence="2" id="KW-1015">Disulfide bond</keyword>
<evidence type="ECO:0000256" key="2">
    <source>
        <dbReference type="ARBA" id="ARBA00023157"/>
    </source>
</evidence>
<keyword evidence="4" id="KW-1133">Transmembrane helix</keyword>
<feature type="transmembrane region" description="Helical" evidence="4">
    <location>
        <begin position="31"/>
        <end position="52"/>
    </location>
</feature>
<dbReference type="EMBL" id="CAADRA010005553">
    <property type="protein sequence ID" value="VFT91068.1"/>
    <property type="molecule type" value="Genomic_DNA"/>
</dbReference>
<dbReference type="Gene3D" id="3.30.300.320">
    <property type="match status" value="1"/>
</dbReference>
<evidence type="ECO:0000313" key="6">
    <source>
        <dbReference type="EMBL" id="KAF0694901.1"/>
    </source>
</evidence>
<dbReference type="Pfam" id="PF00066">
    <property type="entry name" value="Notch"/>
    <property type="match status" value="1"/>
</dbReference>
<accession>A0A485L179</accession>
<keyword evidence="4" id="KW-0812">Transmembrane</keyword>
<evidence type="ECO:0000259" key="5">
    <source>
        <dbReference type="Pfam" id="PF00066"/>
    </source>
</evidence>
<keyword evidence="3" id="KW-0325">Glycoprotein</keyword>
<evidence type="ECO:0000313" key="8">
    <source>
        <dbReference type="Proteomes" id="UP000332933"/>
    </source>
</evidence>
<evidence type="ECO:0000313" key="7">
    <source>
        <dbReference type="EMBL" id="VFT91068.1"/>
    </source>
</evidence>
<reference evidence="7 8" key="1">
    <citation type="submission" date="2019-03" db="EMBL/GenBank/DDBJ databases">
        <authorList>
            <person name="Gaulin E."/>
            <person name="Dumas B."/>
        </authorList>
    </citation>
    <scope>NUCLEOTIDE SEQUENCE [LARGE SCALE GENOMIC DNA]</scope>
    <source>
        <strain evidence="7">CBS 568.67</strain>
    </source>
</reference>
<dbReference type="SUPFAM" id="SSF52058">
    <property type="entry name" value="L domain-like"/>
    <property type="match status" value="1"/>
</dbReference>
<keyword evidence="8" id="KW-1185">Reference proteome</keyword>
<feature type="domain" description="LNR" evidence="5">
    <location>
        <begin position="609"/>
        <end position="641"/>
    </location>
</feature>
<dbReference type="OrthoDB" id="78056at2759"/>
<proteinExistence type="predicted"/>
<dbReference type="Proteomes" id="UP000332933">
    <property type="component" value="Unassembled WGS sequence"/>
</dbReference>
<feature type="transmembrane region" description="Helical" evidence="4">
    <location>
        <begin position="176"/>
        <end position="196"/>
    </location>
</feature>
<gene>
    <name evidence="7" type="primary">Aste57867_14243</name>
    <name evidence="6" type="ORF">As57867_014192</name>
    <name evidence="7" type="ORF">ASTE57867_14243</name>
</gene>
<evidence type="ECO:0000256" key="3">
    <source>
        <dbReference type="ARBA" id="ARBA00023180"/>
    </source>
</evidence>
<keyword evidence="4" id="KW-0472">Membrane</keyword>
<feature type="transmembrane region" description="Helical" evidence="4">
    <location>
        <begin position="208"/>
        <end position="234"/>
    </location>
</feature>
<evidence type="ECO:0000256" key="4">
    <source>
        <dbReference type="SAM" id="Phobius"/>
    </source>
</evidence>
<feature type="transmembrane region" description="Helical" evidence="4">
    <location>
        <begin position="64"/>
        <end position="87"/>
    </location>
</feature>
<evidence type="ECO:0000256" key="1">
    <source>
        <dbReference type="ARBA" id="ARBA00022737"/>
    </source>
</evidence>
<sequence>MKSSSPVAPSPADALTAVPAIPQWAPRLVHVFVQLKHILCFVFFATQAFVFLTIKAPMVRKVRAYNPTVMAACYAVVACLHLAFLVVGCGCCRSRANARAHPRPATGKLVAPPPSDVATSSFSSMISLPNVGCCAQWAPSIRRPSDDAILVFFNTFELFCQSYQLVSIMDSVVDRWFIIAYATVVILHCLVTPWLFLLRRHSSLHVLLVSWSSGFFNVCLSCLLPLVALGIPVFQYRFSSAPLANDRLFGTRVVLLARTVVASSAVDFATKLVMDMGTIISLRRLVRILASVQAPPASTRTDGAPPSAAWLASLRRRPFAVFLLLSLSWGAILIILCARVWLAHVPCPSTCVAYATPLVDLGCRCKYVHVNCHALGNESLDVDAMLDPRDVGSTLFLLRVSRCDLPQGLSHATLAPQLDMDTIHLEFTNMTSWDTTFPPSIENLRIRYSRLSTLPTILRANVPRGILAVTIEASAIGDLPDVREAWAPLQQLLLTNVSLTRVPDALPSWRQLTYVGLSSNPLAATPSLTWQTQVQAMMPTLGTVELMDCGLTDGPWALATPTRVLYLNDNPIVTVPATVTTSQLTSRAVVLDDTTFCNASHASFCRHTRCAPSCLASSIGNFICNLACLNAVCEFDGGDCDDIGLTPVLNPT</sequence>
<organism evidence="7 8">
    <name type="scientific">Aphanomyces stellatus</name>
    <dbReference type="NCBI Taxonomy" id="120398"/>
    <lineage>
        <taxon>Eukaryota</taxon>
        <taxon>Sar</taxon>
        <taxon>Stramenopiles</taxon>
        <taxon>Oomycota</taxon>
        <taxon>Saprolegniomycetes</taxon>
        <taxon>Saprolegniales</taxon>
        <taxon>Verrucalvaceae</taxon>
        <taxon>Aphanomyces</taxon>
    </lineage>
</organism>